<dbReference type="PANTHER" id="PTHR33116">
    <property type="entry name" value="REVERSE TRANSCRIPTASE ZINC-BINDING DOMAIN-CONTAINING PROTEIN-RELATED-RELATED"/>
    <property type="match status" value="1"/>
</dbReference>
<gene>
    <name evidence="2" type="ORF">MERR_LOCUS1333</name>
</gene>
<dbReference type="Proteomes" id="UP000467841">
    <property type="component" value="Unassembled WGS sequence"/>
</dbReference>
<feature type="domain" description="Reverse transcriptase zinc-binding" evidence="1">
    <location>
        <begin position="327"/>
        <end position="423"/>
    </location>
</feature>
<dbReference type="PANTHER" id="PTHR33116:SF86">
    <property type="entry name" value="REVERSE TRANSCRIPTASE DOMAIN-CONTAINING PROTEIN"/>
    <property type="match status" value="1"/>
</dbReference>
<evidence type="ECO:0000259" key="1">
    <source>
        <dbReference type="Pfam" id="PF13966"/>
    </source>
</evidence>
<sequence>MFFCKSNQQNCETLAQILKTYEASSGQKINLIKSSITFAAKTNRETKEKAQEILGITTFGGQGKYLGLPEHFGRKKKDLFALIVERIVNKASSWSARFLSGAGKMTMLQSVLAAIPTYTMSCFKLPLSLCKRIQSALTRFWWDEQVGEKKMCSVAWRKLTKSKRDGGLGFRDVQTFNDALLAKLSWRILMNPNCLLARVLTGKYFRQENFLETKGKASASHGWHIIMIGRDLLLKNLGKAIGNGRTTCLWTDLWLSLEVPAKPMGPATEETMNWKVLDLIDPHNKKWDKTKIRRVLPLLENTILGIKSSVFENEDEHIWLANESGDYSVKSGYHIARATQQQEGANPLDDDEATTINWNRDVWNGKTSQKLKVFIWKLCNGAIALGENLLSRGLECNAVCNRCGELETREHLLFHCYFAQQVWEMAPLSNRQPFSPQQSFFETLQTSKSWTTLPSTGITGAWSFPWIC</sequence>
<comment type="caution">
    <text evidence="2">The sequence shown here is derived from an EMBL/GenBank/DDBJ whole genome shotgun (WGS) entry which is preliminary data.</text>
</comment>
<dbReference type="Pfam" id="PF13966">
    <property type="entry name" value="zf-RVT"/>
    <property type="match status" value="1"/>
</dbReference>
<reference evidence="2" key="1">
    <citation type="submission" date="2020-01" db="EMBL/GenBank/DDBJ databases">
        <authorList>
            <person name="Mishra B."/>
        </authorList>
    </citation>
    <scope>NUCLEOTIDE SEQUENCE [LARGE SCALE GENOMIC DNA]</scope>
</reference>
<dbReference type="InterPro" id="IPR026960">
    <property type="entry name" value="RVT-Znf"/>
</dbReference>
<accession>A0A6D2HH67</accession>
<name>A0A6D2HH67_9BRAS</name>
<dbReference type="AlphaFoldDB" id="A0A6D2HH67"/>
<dbReference type="OrthoDB" id="1113032at2759"/>
<dbReference type="EMBL" id="CACVBM020000088">
    <property type="protein sequence ID" value="CAA7014099.1"/>
    <property type="molecule type" value="Genomic_DNA"/>
</dbReference>
<proteinExistence type="predicted"/>
<keyword evidence="3" id="KW-1185">Reference proteome</keyword>
<evidence type="ECO:0000313" key="2">
    <source>
        <dbReference type="EMBL" id="CAA7014099.1"/>
    </source>
</evidence>
<evidence type="ECO:0000313" key="3">
    <source>
        <dbReference type="Proteomes" id="UP000467841"/>
    </source>
</evidence>
<protein>
    <recommendedName>
        <fullName evidence="1">Reverse transcriptase zinc-binding domain-containing protein</fullName>
    </recommendedName>
</protein>
<organism evidence="2 3">
    <name type="scientific">Microthlaspi erraticum</name>
    <dbReference type="NCBI Taxonomy" id="1685480"/>
    <lineage>
        <taxon>Eukaryota</taxon>
        <taxon>Viridiplantae</taxon>
        <taxon>Streptophyta</taxon>
        <taxon>Embryophyta</taxon>
        <taxon>Tracheophyta</taxon>
        <taxon>Spermatophyta</taxon>
        <taxon>Magnoliopsida</taxon>
        <taxon>eudicotyledons</taxon>
        <taxon>Gunneridae</taxon>
        <taxon>Pentapetalae</taxon>
        <taxon>rosids</taxon>
        <taxon>malvids</taxon>
        <taxon>Brassicales</taxon>
        <taxon>Brassicaceae</taxon>
        <taxon>Coluteocarpeae</taxon>
        <taxon>Microthlaspi</taxon>
    </lineage>
</organism>